<proteinExistence type="inferred from homology"/>
<dbReference type="InterPro" id="IPR001039">
    <property type="entry name" value="MHC_I_a_a1/a2"/>
</dbReference>
<dbReference type="InterPro" id="IPR003597">
    <property type="entry name" value="Ig_C1-set"/>
</dbReference>
<dbReference type="SUPFAM" id="SSF48726">
    <property type="entry name" value="Immunoglobulin"/>
    <property type="match status" value="1"/>
</dbReference>
<dbReference type="PANTHER" id="PTHR16675">
    <property type="entry name" value="MHC CLASS I-RELATED"/>
    <property type="match status" value="1"/>
</dbReference>
<evidence type="ECO:0000256" key="5">
    <source>
        <dbReference type="SAM" id="SignalP"/>
    </source>
</evidence>
<dbReference type="GO" id="GO:0006955">
    <property type="term" value="P:immune response"/>
    <property type="evidence" value="ECO:0007669"/>
    <property type="project" value="TreeGrafter"/>
</dbReference>
<feature type="compositionally biased region" description="Polar residues" evidence="4">
    <location>
        <begin position="514"/>
        <end position="523"/>
    </location>
</feature>
<dbReference type="Pfam" id="PF07654">
    <property type="entry name" value="C1-set"/>
    <property type="match status" value="1"/>
</dbReference>
<evidence type="ECO:0000256" key="4">
    <source>
        <dbReference type="SAM" id="MobiDB-lite"/>
    </source>
</evidence>
<dbReference type="CDD" id="cd07698">
    <property type="entry name" value="IgC1_MHC_I_alpha3"/>
    <property type="match status" value="1"/>
</dbReference>
<dbReference type="InterPro" id="IPR011162">
    <property type="entry name" value="MHC_I/II-like_Ag-recog"/>
</dbReference>
<dbReference type="PROSITE" id="PS00290">
    <property type="entry name" value="IG_MHC"/>
    <property type="match status" value="1"/>
</dbReference>
<comment type="similarity">
    <text evidence="3">Belongs to the MHC class I family.</text>
</comment>
<dbReference type="InterPro" id="IPR011161">
    <property type="entry name" value="MHC_I-like_Ag-recog"/>
</dbReference>
<keyword evidence="5" id="KW-0732">Signal</keyword>
<evidence type="ECO:0000256" key="1">
    <source>
        <dbReference type="ARBA" id="ARBA00023180"/>
    </source>
</evidence>
<keyword evidence="1" id="KW-0325">Glycoprotein</keyword>
<dbReference type="AlphaFoldDB" id="A0A9Q1EJ70"/>
<feature type="chain" id="PRO_5040514148" description="Ig-like domain-containing protein" evidence="5">
    <location>
        <begin position="20"/>
        <end position="579"/>
    </location>
</feature>
<organism evidence="7 8">
    <name type="scientific">Synaphobranchus kaupii</name>
    <name type="common">Kaup's arrowtooth eel</name>
    <dbReference type="NCBI Taxonomy" id="118154"/>
    <lineage>
        <taxon>Eukaryota</taxon>
        <taxon>Metazoa</taxon>
        <taxon>Chordata</taxon>
        <taxon>Craniata</taxon>
        <taxon>Vertebrata</taxon>
        <taxon>Euteleostomi</taxon>
        <taxon>Actinopterygii</taxon>
        <taxon>Neopterygii</taxon>
        <taxon>Teleostei</taxon>
        <taxon>Anguilliformes</taxon>
        <taxon>Synaphobranchidae</taxon>
        <taxon>Synaphobranchus</taxon>
    </lineage>
</organism>
<evidence type="ECO:0000313" key="8">
    <source>
        <dbReference type="Proteomes" id="UP001152622"/>
    </source>
</evidence>
<name>A0A9Q1EJ70_SYNKA</name>
<dbReference type="InterPro" id="IPR037055">
    <property type="entry name" value="MHC_I-like_Ag-recog_sf"/>
</dbReference>
<dbReference type="FunFam" id="3.30.500.10:FF:000001">
    <property type="entry name" value="H-2 class I histocompatibility antigen, alpha chain"/>
    <property type="match status" value="2"/>
</dbReference>
<accession>A0A9Q1EJ70</accession>
<dbReference type="GO" id="GO:0005615">
    <property type="term" value="C:extracellular space"/>
    <property type="evidence" value="ECO:0007669"/>
    <property type="project" value="TreeGrafter"/>
</dbReference>
<sequence length="579" mass="66600">MKKLVLLTLILYGIHAASAASHSLKYFYTAVTAGTDFPEFTAVGMVDDDQFMYYDSNIRRAIPKTDWIKENEGADYWDRESQKLIDEQQWFRNNISIIMKRFNQNQGVHNLQKWFGCDWDNETGVTRGFEQFGYDGEDFMTYDMKSQRYIEAVKQGFHIRLQWNHMTDVLEYRKHYLTQECVEWLKKYVRSTREGKVAPEVSLLQKNSSSPVTCHVTGFFPRGVMVTWQRNGEDLDVDVELGETMPNEDGTFQTKSHLRVKPEDWKSQEYTCTVQHKSLEQDIILSVTEENIKSNRDLKTPNPANRIIMVGAPLLLLAVVLCLLCKKGNSASHSLKYFYTIVTAGTDFPEFTAVGMVDDEQFMYYDSNIRRAIPKTEWIKENEGADYWDRESQELFGEQQEYKAKSKIAMQRFNQTRGMHTYQHMFGCEWDDENGTTGAFTKSGYDGEDFIIYDVENQRCTAPVQQGLQDAQRWNNNPAVLEYQKHYLTQECVEDLKKYVRSTRERKGYGKANASDTDSETSSPPAPPTGAFENSSRNEAANGEAFLGLHQGVPPTWAMHGSHFGERSTHSSRGGEEGN</sequence>
<dbReference type="InterPro" id="IPR036179">
    <property type="entry name" value="Ig-like_dom_sf"/>
</dbReference>
<feature type="region of interest" description="Disordered" evidence="4">
    <location>
        <begin position="505"/>
        <end position="579"/>
    </location>
</feature>
<keyword evidence="8" id="KW-1185">Reference proteome</keyword>
<dbReference type="OrthoDB" id="8936120at2759"/>
<feature type="domain" description="Ig-like" evidence="6">
    <location>
        <begin position="199"/>
        <end position="288"/>
    </location>
</feature>
<dbReference type="PANTHER" id="PTHR16675:SF237">
    <property type="entry name" value="MHC CLASS I ANTIGEN TRANSCRIPT VARIANT 1-RELATED"/>
    <property type="match status" value="1"/>
</dbReference>
<evidence type="ECO:0000313" key="7">
    <source>
        <dbReference type="EMBL" id="KAJ8339801.1"/>
    </source>
</evidence>
<dbReference type="EMBL" id="JAINUF010000016">
    <property type="protein sequence ID" value="KAJ8339801.1"/>
    <property type="molecule type" value="Genomic_DNA"/>
</dbReference>
<dbReference type="InterPro" id="IPR007110">
    <property type="entry name" value="Ig-like_dom"/>
</dbReference>
<evidence type="ECO:0000256" key="2">
    <source>
        <dbReference type="ARBA" id="ARBA00023319"/>
    </source>
</evidence>
<evidence type="ECO:0000256" key="3">
    <source>
        <dbReference type="RuleBase" id="RU004439"/>
    </source>
</evidence>
<keyword evidence="2" id="KW-0393">Immunoglobulin domain</keyword>
<dbReference type="Gene3D" id="2.60.40.10">
    <property type="entry name" value="Immunoglobulins"/>
    <property type="match status" value="1"/>
</dbReference>
<gene>
    <name evidence="7" type="ORF">SKAU_G00344340</name>
</gene>
<dbReference type="SUPFAM" id="SSF54452">
    <property type="entry name" value="MHC antigen-recognition domain"/>
    <property type="match status" value="2"/>
</dbReference>
<dbReference type="Pfam" id="PF00129">
    <property type="entry name" value="MHC_I"/>
    <property type="match status" value="2"/>
</dbReference>
<protein>
    <recommendedName>
        <fullName evidence="6">Ig-like domain-containing protein</fullName>
    </recommendedName>
</protein>
<dbReference type="Gene3D" id="3.30.500.10">
    <property type="entry name" value="MHC class I-like antigen recognition-like"/>
    <property type="match status" value="2"/>
</dbReference>
<feature type="compositionally biased region" description="Basic and acidic residues" evidence="4">
    <location>
        <begin position="563"/>
        <end position="579"/>
    </location>
</feature>
<dbReference type="InterPro" id="IPR013783">
    <property type="entry name" value="Ig-like_fold"/>
</dbReference>
<evidence type="ECO:0000259" key="6">
    <source>
        <dbReference type="PROSITE" id="PS50835"/>
    </source>
</evidence>
<dbReference type="InterPro" id="IPR050208">
    <property type="entry name" value="MHC_class-I_related"/>
</dbReference>
<dbReference type="InterPro" id="IPR003006">
    <property type="entry name" value="Ig/MHC_CS"/>
</dbReference>
<dbReference type="PRINTS" id="PR01638">
    <property type="entry name" value="MHCCLASSI"/>
</dbReference>
<feature type="signal peptide" evidence="5">
    <location>
        <begin position="1"/>
        <end position="19"/>
    </location>
</feature>
<dbReference type="SMART" id="SM00407">
    <property type="entry name" value="IGc1"/>
    <property type="match status" value="1"/>
</dbReference>
<comment type="caution">
    <text evidence="7">The sequence shown here is derived from an EMBL/GenBank/DDBJ whole genome shotgun (WGS) entry which is preliminary data.</text>
</comment>
<dbReference type="PROSITE" id="PS50835">
    <property type="entry name" value="IG_LIKE"/>
    <property type="match status" value="1"/>
</dbReference>
<dbReference type="GO" id="GO:0009897">
    <property type="term" value="C:external side of plasma membrane"/>
    <property type="evidence" value="ECO:0007669"/>
    <property type="project" value="TreeGrafter"/>
</dbReference>
<reference evidence="7" key="1">
    <citation type="journal article" date="2023" name="Science">
        <title>Genome structures resolve the early diversification of teleost fishes.</title>
        <authorList>
            <person name="Parey E."/>
            <person name="Louis A."/>
            <person name="Montfort J."/>
            <person name="Bouchez O."/>
            <person name="Roques C."/>
            <person name="Iampietro C."/>
            <person name="Lluch J."/>
            <person name="Castinel A."/>
            <person name="Donnadieu C."/>
            <person name="Desvignes T."/>
            <person name="Floi Bucao C."/>
            <person name="Jouanno E."/>
            <person name="Wen M."/>
            <person name="Mejri S."/>
            <person name="Dirks R."/>
            <person name="Jansen H."/>
            <person name="Henkel C."/>
            <person name="Chen W.J."/>
            <person name="Zahm M."/>
            <person name="Cabau C."/>
            <person name="Klopp C."/>
            <person name="Thompson A.W."/>
            <person name="Robinson-Rechavi M."/>
            <person name="Braasch I."/>
            <person name="Lecointre G."/>
            <person name="Bobe J."/>
            <person name="Postlethwait J.H."/>
            <person name="Berthelot C."/>
            <person name="Roest Crollius H."/>
            <person name="Guiguen Y."/>
        </authorList>
    </citation>
    <scope>NUCLEOTIDE SEQUENCE</scope>
    <source>
        <strain evidence="7">WJC10195</strain>
    </source>
</reference>
<dbReference type="Proteomes" id="UP001152622">
    <property type="component" value="Chromosome 16"/>
</dbReference>